<dbReference type="AlphaFoldDB" id="A0A5J5ECL4"/>
<keyword evidence="1" id="KW-0812">Transmembrane</keyword>
<keyword evidence="1" id="KW-0472">Membrane</keyword>
<dbReference type="EMBL" id="VXIS01000472">
    <property type="protein sequence ID" value="KAA8893252.1"/>
    <property type="molecule type" value="Genomic_DNA"/>
</dbReference>
<keyword evidence="1" id="KW-1133">Transmembrane helix</keyword>
<proteinExistence type="predicted"/>
<evidence type="ECO:0000313" key="2">
    <source>
        <dbReference type="EMBL" id="KAA8893252.1"/>
    </source>
</evidence>
<reference evidence="2 4" key="1">
    <citation type="submission" date="2019-09" db="EMBL/GenBank/DDBJ databases">
        <title>Draft genome of the ectomycorrhizal ascomycete Sphaerosporella brunnea.</title>
        <authorList>
            <consortium name="DOE Joint Genome Institute"/>
            <person name="Benucci G.M."/>
            <person name="Marozzi G."/>
            <person name="Antonielli L."/>
            <person name="Sanchez S."/>
            <person name="Marco P."/>
            <person name="Wang X."/>
            <person name="Falini L.B."/>
            <person name="Barry K."/>
            <person name="Haridas S."/>
            <person name="Lipzen A."/>
            <person name="Labutti K."/>
            <person name="Grigoriev I.V."/>
            <person name="Murat C."/>
            <person name="Martin F."/>
            <person name="Albertini E."/>
            <person name="Donnini D."/>
            <person name="Bonito G."/>
        </authorList>
    </citation>
    <scope>NUCLEOTIDE SEQUENCE [LARGE SCALE GENOMIC DNA]</scope>
    <source>
        <strain evidence="2 4">Sb_GMNB300</strain>
    </source>
</reference>
<dbReference type="Proteomes" id="UP000326924">
    <property type="component" value="Unassembled WGS sequence"/>
</dbReference>
<dbReference type="EMBL" id="VXIS01000472">
    <property type="protein sequence ID" value="KAA8893257.1"/>
    <property type="molecule type" value="Genomic_DNA"/>
</dbReference>
<evidence type="ECO:0000313" key="3">
    <source>
        <dbReference type="EMBL" id="KAA8893257.1"/>
    </source>
</evidence>
<accession>A0A5J5ECL4</accession>
<keyword evidence="4" id="KW-1185">Reference proteome</keyword>
<evidence type="ECO:0000256" key="1">
    <source>
        <dbReference type="SAM" id="Phobius"/>
    </source>
</evidence>
<organism evidence="2 4">
    <name type="scientific">Sphaerosporella brunnea</name>
    <dbReference type="NCBI Taxonomy" id="1250544"/>
    <lineage>
        <taxon>Eukaryota</taxon>
        <taxon>Fungi</taxon>
        <taxon>Dikarya</taxon>
        <taxon>Ascomycota</taxon>
        <taxon>Pezizomycotina</taxon>
        <taxon>Pezizomycetes</taxon>
        <taxon>Pezizales</taxon>
        <taxon>Pyronemataceae</taxon>
        <taxon>Sphaerosporella</taxon>
    </lineage>
</organism>
<name>A0A5J5ECL4_9PEZI</name>
<feature type="transmembrane region" description="Helical" evidence="1">
    <location>
        <begin position="66"/>
        <end position="86"/>
    </location>
</feature>
<protein>
    <submittedName>
        <fullName evidence="2">Uncharacterized protein</fullName>
    </submittedName>
</protein>
<feature type="transmembrane region" description="Helical" evidence="1">
    <location>
        <begin position="34"/>
        <end position="54"/>
    </location>
</feature>
<comment type="caution">
    <text evidence="2">The sequence shown here is derived from an EMBL/GenBank/DDBJ whole genome shotgun (WGS) entry which is preliminary data.</text>
</comment>
<gene>
    <name evidence="2" type="ORF">FN846DRAFT_979721</name>
    <name evidence="3" type="ORF">FN846DRAFT_979742</name>
</gene>
<sequence>MSLYCYVASERSCRNRLHIAVAPYASKPYLNYRFLWLAMGGGSGFLCVHIRTISARGLYPQSHRPPFSFFVTRGAFFFFLNTYALFTAYKMLTRSSLLIVLGGAAALVAAQEPACVTACKSTYYDVTVAQAQSAACLNAAAGVTDVVEQLQQVASCVQSSQVFSDLDACISANVRPLPGSSQSKKNRLIDSMRCSATYNAEAQLAIHTYSSSLVSLVSEAVPLPSSSAAAAKRLVKRHNAVSAVEASATPSYEHVSASETAAATAAASTAGASDVARSNAGARSVVEGGGGAAVAVAAAALAALAAAVI</sequence>
<evidence type="ECO:0000313" key="4">
    <source>
        <dbReference type="Proteomes" id="UP000326924"/>
    </source>
</evidence>